<gene>
    <name evidence="1" type="ORF">ENO77_00300</name>
</gene>
<organism evidence="1">
    <name type="scientific">Ignisphaera aggregans</name>
    <dbReference type="NCBI Taxonomy" id="334771"/>
    <lineage>
        <taxon>Archaea</taxon>
        <taxon>Thermoproteota</taxon>
        <taxon>Thermoprotei</taxon>
        <taxon>Desulfurococcales</taxon>
        <taxon>Desulfurococcaceae</taxon>
        <taxon>Ignisphaera</taxon>
    </lineage>
</organism>
<dbReference type="AlphaFoldDB" id="A0A7C2Z859"/>
<proteinExistence type="predicted"/>
<evidence type="ECO:0000313" key="1">
    <source>
        <dbReference type="EMBL" id="HEW52621.1"/>
    </source>
</evidence>
<protein>
    <submittedName>
        <fullName evidence="1">Uncharacterized protein</fullName>
    </submittedName>
</protein>
<name>A0A7C2Z859_9CREN</name>
<comment type="caution">
    <text evidence="1">The sequence shown here is derived from an EMBL/GenBank/DDBJ whole genome shotgun (WGS) entry which is preliminary data.</text>
</comment>
<dbReference type="EMBL" id="DSGT01000001">
    <property type="protein sequence ID" value="HEW52621.1"/>
    <property type="molecule type" value="Genomic_DNA"/>
</dbReference>
<sequence>MNRLFAIVILSAVAISVAAAVIPWMTSTMTWRPEILKILEADLYTNNSDGRWHLRIVAANWGETAAEIYKVEIHGIETIELSPPKTIAPGTQKEIDIELEKDYAEGAMYTIRLYLKSGSVYPVLERVVTA</sequence>
<reference evidence="1" key="1">
    <citation type="journal article" date="2020" name="mSystems">
        <title>Genome- and Community-Level Interaction Insights into Carbon Utilization and Element Cycling Functions of Hydrothermarchaeota in Hydrothermal Sediment.</title>
        <authorList>
            <person name="Zhou Z."/>
            <person name="Liu Y."/>
            <person name="Xu W."/>
            <person name="Pan J."/>
            <person name="Luo Z.H."/>
            <person name="Li M."/>
        </authorList>
    </citation>
    <scope>NUCLEOTIDE SEQUENCE [LARGE SCALE GENOMIC DNA]</scope>
    <source>
        <strain evidence="1">SpSt-16</strain>
    </source>
</reference>
<accession>A0A7C2Z859</accession>